<keyword evidence="5" id="KW-0732">Signal</keyword>
<keyword evidence="2" id="KW-0521">NADP</keyword>
<evidence type="ECO:0000256" key="4">
    <source>
        <dbReference type="RuleBase" id="RU000363"/>
    </source>
</evidence>
<dbReference type="InterPro" id="IPR002347">
    <property type="entry name" value="SDR_fam"/>
</dbReference>
<dbReference type="RefSeq" id="XP_040760558.1">
    <property type="nucleotide sequence ID" value="XM_040904908.1"/>
</dbReference>
<dbReference type="Proteomes" id="UP000076871">
    <property type="component" value="Unassembled WGS sequence"/>
</dbReference>
<dbReference type="OrthoDB" id="1274115at2759"/>
<evidence type="ECO:0000313" key="7">
    <source>
        <dbReference type="Proteomes" id="UP000076871"/>
    </source>
</evidence>
<dbReference type="PANTHER" id="PTHR43976">
    <property type="entry name" value="SHORT CHAIN DEHYDROGENASE"/>
    <property type="match status" value="1"/>
</dbReference>
<protein>
    <submittedName>
        <fullName evidence="6">NAD(P)-binding protein</fullName>
    </submittedName>
</protein>
<dbReference type="InterPro" id="IPR036291">
    <property type="entry name" value="NAD(P)-bd_dom_sf"/>
</dbReference>
<keyword evidence="7" id="KW-1185">Reference proteome</keyword>
<sequence length="303" mass="33303">MPAKVWLITGASSGIGLSLAQYVLLQGDHVVATVRSLSKLPDTLRDAGAKALVLDLNACDADIRRAGEEALKVYGHIDVLVNNAAYGVVAPVEELKQVYHAVLDDMRAQFQTNVFGAIALVQALLPSFRARRSGQIFNVSSVCGLSGFSSWGAYCASKAALELFSDALSQEVAPFGIRVLIIEPGYFSTNFFQTAPLFSHDSDSKVYTDPSQGYRTLEEVPKQHVRDGQIGDVVKLSARIYEVVHGVGMAQGLREWLRVPLGTDSGERLRWKINTIQENVDAFEQIWRSTDVEPDRLKFYPRG</sequence>
<dbReference type="InterPro" id="IPR020904">
    <property type="entry name" value="Sc_DH/Rdtase_CS"/>
</dbReference>
<dbReference type="PANTHER" id="PTHR43976:SF16">
    <property type="entry name" value="SHORT-CHAIN DEHYDROGENASE_REDUCTASE FAMILY PROTEIN"/>
    <property type="match status" value="1"/>
</dbReference>
<gene>
    <name evidence="6" type="ORF">LAESUDRAFT_661087</name>
</gene>
<dbReference type="PRINTS" id="PR00080">
    <property type="entry name" value="SDRFAMILY"/>
</dbReference>
<feature type="signal peptide" evidence="5">
    <location>
        <begin position="1"/>
        <end position="20"/>
    </location>
</feature>
<comment type="similarity">
    <text evidence="1 4">Belongs to the short-chain dehydrogenases/reductases (SDR) family.</text>
</comment>
<accession>A0A165CHE8</accession>
<evidence type="ECO:0000256" key="2">
    <source>
        <dbReference type="ARBA" id="ARBA00022857"/>
    </source>
</evidence>
<reference evidence="6 7" key="1">
    <citation type="journal article" date="2016" name="Mol. Biol. Evol.">
        <title>Comparative Genomics of Early-Diverging Mushroom-Forming Fungi Provides Insights into the Origins of Lignocellulose Decay Capabilities.</title>
        <authorList>
            <person name="Nagy L.G."/>
            <person name="Riley R."/>
            <person name="Tritt A."/>
            <person name="Adam C."/>
            <person name="Daum C."/>
            <person name="Floudas D."/>
            <person name="Sun H."/>
            <person name="Yadav J.S."/>
            <person name="Pangilinan J."/>
            <person name="Larsson K.H."/>
            <person name="Matsuura K."/>
            <person name="Barry K."/>
            <person name="Labutti K."/>
            <person name="Kuo R."/>
            <person name="Ohm R.A."/>
            <person name="Bhattacharya S.S."/>
            <person name="Shirouzu T."/>
            <person name="Yoshinaga Y."/>
            <person name="Martin F.M."/>
            <person name="Grigoriev I.V."/>
            <person name="Hibbett D.S."/>
        </authorList>
    </citation>
    <scope>NUCLEOTIDE SEQUENCE [LARGE SCALE GENOMIC DNA]</scope>
    <source>
        <strain evidence="6 7">93-53</strain>
    </source>
</reference>
<dbReference type="Pfam" id="PF00106">
    <property type="entry name" value="adh_short"/>
    <property type="match status" value="1"/>
</dbReference>
<feature type="chain" id="PRO_5007856031" evidence="5">
    <location>
        <begin position="21"/>
        <end position="303"/>
    </location>
</feature>
<dbReference type="AlphaFoldDB" id="A0A165CHE8"/>
<dbReference type="PRINTS" id="PR00081">
    <property type="entry name" value="GDHRDH"/>
</dbReference>
<dbReference type="PROSITE" id="PS00061">
    <property type="entry name" value="ADH_SHORT"/>
    <property type="match status" value="1"/>
</dbReference>
<evidence type="ECO:0000256" key="1">
    <source>
        <dbReference type="ARBA" id="ARBA00006484"/>
    </source>
</evidence>
<evidence type="ECO:0000256" key="5">
    <source>
        <dbReference type="SAM" id="SignalP"/>
    </source>
</evidence>
<dbReference type="STRING" id="1314785.A0A165CHE8"/>
<dbReference type="GeneID" id="63821938"/>
<evidence type="ECO:0000256" key="3">
    <source>
        <dbReference type="ARBA" id="ARBA00023002"/>
    </source>
</evidence>
<dbReference type="Gene3D" id="3.40.50.720">
    <property type="entry name" value="NAD(P)-binding Rossmann-like Domain"/>
    <property type="match status" value="1"/>
</dbReference>
<keyword evidence="3" id="KW-0560">Oxidoreductase</keyword>
<dbReference type="InterPro" id="IPR051911">
    <property type="entry name" value="SDR_oxidoreductase"/>
</dbReference>
<dbReference type="SUPFAM" id="SSF51735">
    <property type="entry name" value="NAD(P)-binding Rossmann-fold domains"/>
    <property type="match status" value="1"/>
</dbReference>
<dbReference type="CDD" id="cd05374">
    <property type="entry name" value="17beta-HSD-like_SDR_c"/>
    <property type="match status" value="1"/>
</dbReference>
<organism evidence="6 7">
    <name type="scientific">Laetiporus sulphureus 93-53</name>
    <dbReference type="NCBI Taxonomy" id="1314785"/>
    <lineage>
        <taxon>Eukaryota</taxon>
        <taxon>Fungi</taxon>
        <taxon>Dikarya</taxon>
        <taxon>Basidiomycota</taxon>
        <taxon>Agaricomycotina</taxon>
        <taxon>Agaricomycetes</taxon>
        <taxon>Polyporales</taxon>
        <taxon>Laetiporus</taxon>
    </lineage>
</organism>
<dbReference type="GO" id="GO:0016491">
    <property type="term" value="F:oxidoreductase activity"/>
    <property type="evidence" value="ECO:0007669"/>
    <property type="project" value="UniProtKB-KW"/>
</dbReference>
<name>A0A165CHE8_9APHY</name>
<dbReference type="InParanoid" id="A0A165CHE8"/>
<dbReference type="EMBL" id="KV427649">
    <property type="protein sequence ID" value="KZT02818.1"/>
    <property type="molecule type" value="Genomic_DNA"/>
</dbReference>
<evidence type="ECO:0000313" key="6">
    <source>
        <dbReference type="EMBL" id="KZT02818.1"/>
    </source>
</evidence>
<proteinExistence type="inferred from homology"/>